<dbReference type="EC" id="3.2.1.41" evidence="3"/>
<dbReference type="SUPFAM" id="SSF81296">
    <property type="entry name" value="E set domains"/>
    <property type="match status" value="1"/>
</dbReference>
<evidence type="ECO:0000259" key="2">
    <source>
        <dbReference type="SMART" id="SM00642"/>
    </source>
</evidence>
<organism evidence="3 4">
    <name type="scientific">Marinicrinis sediminis</name>
    <dbReference type="NCBI Taxonomy" id="1652465"/>
    <lineage>
        <taxon>Bacteria</taxon>
        <taxon>Bacillati</taxon>
        <taxon>Bacillota</taxon>
        <taxon>Bacilli</taxon>
        <taxon>Bacillales</taxon>
        <taxon>Paenibacillaceae</taxon>
    </lineage>
</organism>
<dbReference type="InterPro" id="IPR013780">
    <property type="entry name" value="Glyco_hydro_b"/>
</dbReference>
<keyword evidence="4" id="KW-1185">Reference proteome</keyword>
<dbReference type="InterPro" id="IPR037439">
    <property type="entry name" value="Branching_enzy"/>
</dbReference>
<dbReference type="Gene3D" id="2.60.40.10">
    <property type="entry name" value="Immunoglobulins"/>
    <property type="match status" value="1"/>
</dbReference>
<name>A0ABW5REP4_9BACL</name>
<dbReference type="InterPro" id="IPR011840">
    <property type="entry name" value="PulA_typeI"/>
</dbReference>
<dbReference type="Pfam" id="PF02922">
    <property type="entry name" value="CBM_48"/>
    <property type="match status" value="1"/>
</dbReference>
<dbReference type="PIRSF" id="PIRSF000463">
    <property type="entry name" value="GlgB"/>
    <property type="match status" value="1"/>
</dbReference>
<dbReference type="Pfam" id="PF00128">
    <property type="entry name" value="Alpha-amylase"/>
    <property type="match status" value="1"/>
</dbReference>
<dbReference type="EMBL" id="JBHUMM010000043">
    <property type="protein sequence ID" value="MFD2673146.1"/>
    <property type="molecule type" value="Genomic_DNA"/>
</dbReference>
<protein>
    <submittedName>
        <fullName evidence="3">Type I pullulanase</fullName>
        <ecNumber evidence="3">3.2.1.41</ecNumber>
    </submittedName>
</protein>
<dbReference type="InterPro" id="IPR006047">
    <property type="entry name" value="GH13_cat_dom"/>
</dbReference>
<sequence>MAVQREQEKPIDYGDKSVTNGISVFDEAFDTYFSYDGDDLGCHWKEEESKFVLWAPTAAQAELVIYENEADETGKAYVMNRNDKGVWRLDVREALLGKLYTYRVKVGEQWNEAVDPYAKAVSVNGFRGAIVDLAQTSPNGWEADSKPPFAAETDAIIYEVHVRDLTMHPDSGSSSKGTFLGAAEEGTKGPQGIATGLDHIASLGVTHVQFLPIYDYSEDSVDERNPSASYNWGYDPKNYNTPEGSYSTDPYDPVKRIQECKTMIQAYHRKGMRVIMDVVYNHMYDVFRANFTKLVPGYYFRHEKPEVLSNGSACGNDTASERAMMRKFIVDSVLYWAREYHIDGFRFDLMGLHDVETMNEIRRQLDELDPSILMTGEGWVLDTALPEEQKANQKQASKMPRIAQFNDDLRDSLKGSIFYEDETGFVNGHTETIEQIKKGIAAGIAYKDYATTFAAEPNQNLNYAECHDNHTLWDKLALSRPDADEQTRTRMHRLCSAILFTSQGMAFIHAGQEFMRTKNGVENSYKSPDSINQMDWQRCAERAEDVAYMRTLIQLRKSRPAFRLRSAEQIREHLQFEDAPAGAIAYRLLHHAGGDKSEQLYVAINGNEKEQLSFHLPESGNWQVVFDSAGEAVLGDSDLQVGTLSLVVLEKIG</sequence>
<dbReference type="GO" id="GO:0051060">
    <property type="term" value="F:pullulanase activity"/>
    <property type="evidence" value="ECO:0007669"/>
    <property type="project" value="UniProtKB-EC"/>
</dbReference>
<dbReference type="InterPro" id="IPR049117">
    <property type="entry name" value="pulA_all-beta"/>
</dbReference>
<dbReference type="PANTHER" id="PTHR43002">
    <property type="entry name" value="GLYCOGEN DEBRANCHING ENZYME"/>
    <property type="match status" value="1"/>
</dbReference>
<evidence type="ECO:0000313" key="3">
    <source>
        <dbReference type="EMBL" id="MFD2673146.1"/>
    </source>
</evidence>
<dbReference type="CDD" id="cd02860">
    <property type="entry name" value="E_set_Pullulanase"/>
    <property type="match status" value="1"/>
</dbReference>
<dbReference type="Pfam" id="PF21653">
    <property type="entry name" value="pulA_all-beta"/>
    <property type="match status" value="1"/>
</dbReference>
<dbReference type="Gene3D" id="3.20.20.80">
    <property type="entry name" value="Glycosidases"/>
    <property type="match status" value="1"/>
</dbReference>
<comment type="caution">
    <text evidence="3">The sequence shown here is derived from an EMBL/GenBank/DDBJ whole genome shotgun (WGS) entry which is preliminary data.</text>
</comment>
<comment type="similarity">
    <text evidence="1">Belongs to the glycosyl hydrolase 13 family.</text>
</comment>
<gene>
    <name evidence="3" type="primary">pulA</name>
    <name evidence="3" type="ORF">ACFSUC_16360</name>
</gene>
<dbReference type="InterPro" id="IPR014756">
    <property type="entry name" value="Ig_E-set"/>
</dbReference>
<feature type="domain" description="Glycosyl hydrolase family 13 catalytic" evidence="2">
    <location>
        <begin position="166"/>
        <end position="556"/>
    </location>
</feature>
<keyword evidence="3" id="KW-0326">Glycosidase</keyword>
<keyword evidence="3" id="KW-0378">Hydrolase</keyword>
<dbReference type="CDD" id="cd11341">
    <property type="entry name" value="AmyAc_Pullulanase_LD-like"/>
    <property type="match status" value="1"/>
</dbReference>
<dbReference type="Gene3D" id="2.60.40.1180">
    <property type="entry name" value="Golgi alpha-mannosidase II"/>
    <property type="match status" value="1"/>
</dbReference>
<dbReference type="SUPFAM" id="SSF51445">
    <property type="entry name" value="(Trans)glycosidases"/>
    <property type="match status" value="1"/>
</dbReference>
<dbReference type="NCBIfam" id="TIGR02104">
    <property type="entry name" value="pulA_typeI"/>
    <property type="match status" value="1"/>
</dbReference>
<evidence type="ECO:0000313" key="4">
    <source>
        <dbReference type="Proteomes" id="UP001597497"/>
    </source>
</evidence>
<evidence type="ECO:0000256" key="1">
    <source>
        <dbReference type="ARBA" id="ARBA00008061"/>
    </source>
</evidence>
<dbReference type="RefSeq" id="WP_379930703.1">
    <property type="nucleotide sequence ID" value="NZ_JBHUMM010000043.1"/>
</dbReference>
<accession>A0ABW5REP4</accession>
<dbReference type="Proteomes" id="UP001597497">
    <property type="component" value="Unassembled WGS sequence"/>
</dbReference>
<dbReference type="InterPro" id="IPR013783">
    <property type="entry name" value="Ig-like_fold"/>
</dbReference>
<proteinExistence type="inferred from homology"/>
<dbReference type="InterPro" id="IPR017853">
    <property type="entry name" value="GH"/>
</dbReference>
<reference evidence="4" key="1">
    <citation type="journal article" date="2019" name="Int. J. Syst. Evol. Microbiol.">
        <title>The Global Catalogue of Microorganisms (GCM) 10K type strain sequencing project: providing services to taxonomists for standard genome sequencing and annotation.</title>
        <authorList>
            <consortium name="The Broad Institute Genomics Platform"/>
            <consortium name="The Broad Institute Genome Sequencing Center for Infectious Disease"/>
            <person name="Wu L."/>
            <person name="Ma J."/>
        </authorList>
    </citation>
    <scope>NUCLEOTIDE SEQUENCE [LARGE SCALE GENOMIC DNA]</scope>
    <source>
        <strain evidence="4">KCTC 33676</strain>
    </source>
</reference>
<dbReference type="InterPro" id="IPR004193">
    <property type="entry name" value="Glyco_hydro_13_N"/>
</dbReference>
<dbReference type="SMART" id="SM00642">
    <property type="entry name" value="Aamy"/>
    <property type="match status" value="1"/>
</dbReference>